<reference evidence="2" key="1">
    <citation type="journal article" date="2018" name="DNA Res.">
        <title>Multiple hybrid de novo genome assembly of finger millet, an orphan allotetraploid crop.</title>
        <authorList>
            <person name="Hatakeyama M."/>
            <person name="Aluri S."/>
            <person name="Balachadran M.T."/>
            <person name="Sivarajan S.R."/>
            <person name="Patrignani A."/>
            <person name="Gruter S."/>
            <person name="Poveda L."/>
            <person name="Shimizu-Inatsugi R."/>
            <person name="Baeten J."/>
            <person name="Francoijs K.J."/>
            <person name="Nataraja K.N."/>
            <person name="Reddy Y.A.N."/>
            <person name="Phadnis S."/>
            <person name="Ravikumar R.L."/>
            <person name="Schlapbach R."/>
            <person name="Sreeman S.M."/>
            <person name="Shimizu K.K."/>
        </authorList>
    </citation>
    <scope>NUCLEOTIDE SEQUENCE</scope>
</reference>
<accession>A0AAV5CDM9</accession>
<comment type="caution">
    <text evidence="2">The sequence shown here is derived from an EMBL/GenBank/DDBJ whole genome shotgun (WGS) entry which is preliminary data.</text>
</comment>
<dbReference type="Proteomes" id="UP001054889">
    <property type="component" value="Unassembled WGS sequence"/>
</dbReference>
<evidence type="ECO:0000313" key="3">
    <source>
        <dbReference type="Proteomes" id="UP001054889"/>
    </source>
</evidence>
<keyword evidence="3" id="KW-1185">Reference proteome</keyword>
<protein>
    <submittedName>
        <fullName evidence="2">Uncharacterized protein</fullName>
    </submittedName>
</protein>
<organism evidence="2 3">
    <name type="scientific">Eleusine coracana subsp. coracana</name>
    <dbReference type="NCBI Taxonomy" id="191504"/>
    <lineage>
        <taxon>Eukaryota</taxon>
        <taxon>Viridiplantae</taxon>
        <taxon>Streptophyta</taxon>
        <taxon>Embryophyta</taxon>
        <taxon>Tracheophyta</taxon>
        <taxon>Spermatophyta</taxon>
        <taxon>Magnoliopsida</taxon>
        <taxon>Liliopsida</taxon>
        <taxon>Poales</taxon>
        <taxon>Poaceae</taxon>
        <taxon>PACMAD clade</taxon>
        <taxon>Chloridoideae</taxon>
        <taxon>Cynodonteae</taxon>
        <taxon>Eleusininae</taxon>
        <taxon>Eleusine</taxon>
    </lineage>
</organism>
<gene>
    <name evidence="2" type="primary">ga13284</name>
    <name evidence="2" type="ORF">PR202_ga13284</name>
</gene>
<feature type="region of interest" description="Disordered" evidence="1">
    <location>
        <begin position="1"/>
        <end position="70"/>
    </location>
</feature>
<dbReference type="EMBL" id="BQKI01000006">
    <property type="protein sequence ID" value="GJM96446.1"/>
    <property type="molecule type" value="Genomic_DNA"/>
</dbReference>
<evidence type="ECO:0000256" key="1">
    <source>
        <dbReference type="SAM" id="MobiDB-lite"/>
    </source>
</evidence>
<feature type="compositionally biased region" description="Basic and acidic residues" evidence="1">
    <location>
        <begin position="1"/>
        <end position="14"/>
    </location>
</feature>
<sequence length="70" mass="8036">MRQEDGERGGDVPGDRQGLLHRVQGYAREDARHHEPRPRRRRVRLPEEQLGKASRLPHPSPLCSIPVAVR</sequence>
<name>A0AAV5CDM9_ELECO</name>
<feature type="compositionally biased region" description="Basic residues" evidence="1">
    <location>
        <begin position="34"/>
        <end position="43"/>
    </location>
</feature>
<reference evidence="2" key="2">
    <citation type="submission" date="2021-12" db="EMBL/GenBank/DDBJ databases">
        <title>Resequencing data analysis of finger millet.</title>
        <authorList>
            <person name="Hatakeyama M."/>
            <person name="Aluri S."/>
            <person name="Balachadran M.T."/>
            <person name="Sivarajan S.R."/>
            <person name="Poveda L."/>
            <person name="Shimizu-Inatsugi R."/>
            <person name="Schlapbach R."/>
            <person name="Sreeman S.M."/>
            <person name="Shimizu K.K."/>
        </authorList>
    </citation>
    <scope>NUCLEOTIDE SEQUENCE</scope>
</reference>
<proteinExistence type="predicted"/>
<evidence type="ECO:0000313" key="2">
    <source>
        <dbReference type="EMBL" id="GJM96446.1"/>
    </source>
</evidence>
<dbReference type="AlphaFoldDB" id="A0AAV5CDM9"/>